<gene>
    <name evidence="7" type="primary">glpC</name>
    <name evidence="7" type="ordered locus">HRM2_14090</name>
</gene>
<feature type="domain" description="Cysteine-rich" evidence="6">
    <location>
        <begin position="145"/>
        <end position="228"/>
    </location>
</feature>
<evidence type="ECO:0000256" key="2">
    <source>
        <dbReference type="ARBA" id="ARBA00022723"/>
    </source>
</evidence>
<keyword evidence="3" id="KW-0677">Repeat</keyword>
<accession>C0Q9F4</accession>
<sequence>MEDDCLFFPELYRLQDQADESGLPPNTRELRNLIDLCTLCGLCPCQDIKMLILQAKAAFSDEKGIPLSSRMLSDIETIGRWGTTFSQVINPLKGLKPVVPLVKKALKIHPQRDLPGFPKQSFFLWAKKKGLDIPNPGNRGCTSKVAYFAGCSAGYLFPEVGKAAVRLLERNGIAVYVPTQECCSMPLIMEGDKTTSLKKIAANMERLLQCVQDGYDIVCSCPTCGYFFKKLLLENAYYSEAFQEQSGAGSKAMKVPLGGQRFTLVSRGSYRKLLKDDGYFSSLDPLKRIKLSNSVTDLGEYLLSIYLKGDLNINRVYQDVPMVYYAPCHLREQKIGQPYYSLLKSLEGSDIIQIGEAMECCGMGGHLGYKKSFHAHTLEIGQPLFKRFLSEKNRMIITDCLSCKIQFEQMLARKVFHPLELL</sequence>
<proteinExistence type="predicted"/>
<dbReference type="eggNOG" id="COG0247">
    <property type="taxonomic scope" value="Bacteria"/>
</dbReference>
<evidence type="ECO:0000313" key="7">
    <source>
        <dbReference type="EMBL" id="ACN14518.1"/>
    </source>
</evidence>
<dbReference type="KEGG" id="dat:HRM2_14090"/>
<dbReference type="GO" id="GO:0046872">
    <property type="term" value="F:metal ion binding"/>
    <property type="evidence" value="ECO:0007669"/>
    <property type="project" value="UniProtKB-KW"/>
</dbReference>
<dbReference type="Proteomes" id="UP000000442">
    <property type="component" value="Chromosome"/>
</dbReference>
<dbReference type="InterPro" id="IPR004017">
    <property type="entry name" value="Cys_rich_dom"/>
</dbReference>
<dbReference type="STRING" id="177437.HRM2_14090"/>
<keyword evidence="8" id="KW-1185">Reference proteome</keyword>
<feature type="domain" description="Cysteine-rich" evidence="6">
    <location>
        <begin position="323"/>
        <end position="407"/>
    </location>
</feature>
<dbReference type="Pfam" id="PF02754">
    <property type="entry name" value="CCG"/>
    <property type="match status" value="2"/>
</dbReference>
<keyword evidence="2" id="KW-0479">Metal-binding</keyword>
<evidence type="ECO:0000256" key="1">
    <source>
        <dbReference type="ARBA" id="ARBA00022485"/>
    </source>
</evidence>
<dbReference type="HOGENOM" id="CLU_023081_7_1_7"/>
<evidence type="ECO:0000313" key="8">
    <source>
        <dbReference type="Proteomes" id="UP000000442"/>
    </source>
</evidence>
<dbReference type="PANTHER" id="PTHR32479:SF19">
    <property type="entry name" value="ANAEROBIC GLYCEROL-3-PHOSPHATE DEHYDROGENASE SUBUNIT C"/>
    <property type="match status" value="1"/>
</dbReference>
<dbReference type="EMBL" id="CP001087">
    <property type="protein sequence ID" value="ACN14518.1"/>
    <property type="molecule type" value="Genomic_DNA"/>
</dbReference>
<keyword evidence="4" id="KW-0408">Iron</keyword>
<evidence type="ECO:0000256" key="3">
    <source>
        <dbReference type="ARBA" id="ARBA00022737"/>
    </source>
</evidence>
<reference evidence="7 8" key="1">
    <citation type="journal article" date="2009" name="Environ. Microbiol.">
        <title>Genome sequence of Desulfobacterium autotrophicum HRM2, a marine sulfate reducer oxidizing organic carbon completely to carbon dioxide.</title>
        <authorList>
            <person name="Strittmatter A.W."/>
            <person name="Liesegang H."/>
            <person name="Rabus R."/>
            <person name="Decker I."/>
            <person name="Amann J."/>
            <person name="Andres S."/>
            <person name="Henne A."/>
            <person name="Fricke W.F."/>
            <person name="Martinez-Arias R."/>
            <person name="Bartels D."/>
            <person name="Goesmann A."/>
            <person name="Krause L."/>
            <person name="Puehler A."/>
            <person name="Klenk H.P."/>
            <person name="Richter M."/>
            <person name="Schuler M."/>
            <person name="Gloeckner F.O."/>
            <person name="Meyerdierks A."/>
            <person name="Gottschalk G."/>
            <person name="Amann R."/>
        </authorList>
    </citation>
    <scope>NUCLEOTIDE SEQUENCE [LARGE SCALE GENOMIC DNA]</scope>
    <source>
        <strain evidence="8">ATCC 43914 / DSM 3382 / HRM2</strain>
    </source>
</reference>
<evidence type="ECO:0000259" key="6">
    <source>
        <dbReference type="Pfam" id="PF02754"/>
    </source>
</evidence>
<name>C0Q9F4_DESAH</name>
<dbReference type="GO" id="GO:0051539">
    <property type="term" value="F:4 iron, 4 sulfur cluster binding"/>
    <property type="evidence" value="ECO:0007669"/>
    <property type="project" value="UniProtKB-KW"/>
</dbReference>
<dbReference type="GO" id="GO:0016491">
    <property type="term" value="F:oxidoreductase activity"/>
    <property type="evidence" value="ECO:0007669"/>
    <property type="project" value="UniProtKB-ARBA"/>
</dbReference>
<keyword evidence="5" id="KW-0411">Iron-sulfur</keyword>
<evidence type="ECO:0000256" key="4">
    <source>
        <dbReference type="ARBA" id="ARBA00023004"/>
    </source>
</evidence>
<dbReference type="PANTHER" id="PTHR32479">
    <property type="entry name" value="GLYCOLATE OXIDASE IRON-SULFUR SUBUNIT"/>
    <property type="match status" value="1"/>
</dbReference>
<dbReference type="AlphaFoldDB" id="C0Q9F4"/>
<evidence type="ECO:0000256" key="5">
    <source>
        <dbReference type="ARBA" id="ARBA00023014"/>
    </source>
</evidence>
<protein>
    <submittedName>
        <fullName evidence="7">GlpC</fullName>
    </submittedName>
</protein>
<keyword evidence="1" id="KW-0004">4Fe-4S</keyword>
<organism evidence="7 8">
    <name type="scientific">Desulforapulum autotrophicum (strain ATCC 43914 / DSM 3382 / VKM B-1955 / HRM2)</name>
    <name type="common">Desulfobacterium autotrophicum</name>
    <dbReference type="NCBI Taxonomy" id="177437"/>
    <lineage>
        <taxon>Bacteria</taxon>
        <taxon>Pseudomonadati</taxon>
        <taxon>Thermodesulfobacteriota</taxon>
        <taxon>Desulfobacteria</taxon>
        <taxon>Desulfobacterales</taxon>
        <taxon>Desulfobacteraceae</taxon>
        <taxon>Desulforapulum</taxon>
    </lineage>
</organism>